<evidence type="ECO:0000313" key="5">
    <source>
        <dbReference type="Proteomes" id="UP000287374"/>
    </source>
</evidence>
<evidence type="ECO:0000256" key="1">
    <source>
        <dbReference type="PROSITE-ProRule" id="PRU00023"/>
    </source>
</evidence>
<gene>
    <name evidence="2" type="ORF">DGG96_18900</name>
    <name evidence="3" type="ORF">ELY20_15355</name>
</gene>
<dbReference type="Gene3D" id="1.25.40.20">
    <property type="entry name" value="Ankyrin repeat-containing domain"/>
    <property type="match status" value="1"/>
</dbReference>
<dbReference type="EMBL" id="RZGX01000026">
    <property type="protein sequence ID" value="RUR19900.1"/>
    <property type="molecule type" value="Genomic_DNA"/>
</dbReference>
<dbReference type="Proteomes" id="UP000287374">
    <property type="component" value="Unassembled WGS sequence"/>
</dbReference>
<dbReference type="PROSITE" id="PS50088">
    <property type="entry name" value="ANK_REPEAT"/>
    <property type="match status" value="1"/>
</dbReference>
<reference evidence="2 4" key="1">
    <citation type="submission" date="2018-05" db="EMBL/GenBank/DDBJ databases">
        <title>Legionella qingyii sp.nov., whole genome shotgun sequence.</title>
        <authorList>
            <person name="Wu H."/>
            <person name="Zhu Q."/>
            <person name="Hu C."/>
        </authorList>
    </citation>
    <scope>NUCLEOTIDE SEQUENCE [LARGE SCALE GENOMIC DNA]</scope>
    <source>
        <strain evidence="2 4">HEB18</strain>
    </source>
</reference>
<evidence type="ECO:0000313" key="3">
    <source>
        <dbReference type="EMBL" id="RUR19900.1"/>
    </source>
</evidence>
<organism evidence="2 4">
    <name type="scientific">Legionella qingyii</name>
    <dbReference type="NCBI Taxonomy" id="2184757"/>
    <lineage>
        <taxon>Bacteria</taxon>
        <taxon>Pseudomonadati</taxon>
        <taxon>Pseudomonadota</taxon>
        <taxon>Gammaproteobacteria</taxon>
        <taxon>Legionellales</taxon>
        <taxon>Legionellaceae</taxon>
        <taxon>Legionella</taxon>
    </lineage>
</organism>
<dbReference type="AlphaFoldDB" id="A0A317TYV8"/>
<dbReference type="Pfam" id="PF00023">
    <property type="entry name" value="Ank"/>
    <property type="match status" value="1"/>
</dbReference>
<reference evidence="3 5" key="2">
    <citation type="submission" date="2018-12" db="EMBL/GenBank/DDBJ databases">
        <title>Legionella sp,whole genome shotgun sequence.</title>
        <authorList>
            <person name="Wu H."/>
        </authorList>
    </citation>
    <scope>NUCLEOTIDE SEQUENCE [LARGE SCALE GENOMIC DNA]</scope>
    <source>
        <strain evidence="3">Km489</strain>
        <strain evidence="5">km489</strain>
    </source>
</reference>
<accession>A0A317TYV8</accession>
<dbReference type="SUPFAM" id="SSF48403">
    <property type="entry name" value="Ankyrin repeat"/>
    <property type="match status" value="1"/>
</dbReference>
<dbReference type="InterPro" id="IPR036770">
    <property type="entry name" value="Ankyrin_rpt-contain_sf"/>
</dbReference>
<protein>
    <submittedName>
        <fullName evidence="3">Ankyrin repeat domain-containing protein</fullName>
    </submittedName>
</protein>
<dbReference type="RefSeq" id="WP_110144056.1">
    <property type="nucleotide sequence ID" value="NZ_RZGW01000027.1"/>
</dbReference>
<dbReference type="Proteomes" id="UP000247152">
    <property type="component" value="Unassembled WGS sequence"/>
</dbReference>
<dbReference type="EMBL" id="QHJG01000046">
    <property type="protein sequence ID" value="PWY54085.1"/>
    <property type="molecule type" value="Genomic_DNA"/>
</dbReference>
<evidence type="ECO:0000313" key="2">
    <source>
        <dbReference type="EMBL" id="PWY54085.1"/>
    </source>
</evidence>
<proteinExistence type="predicted"/>
<name>A0A317TYV8_9GAMM</name>
<keyword evidence="1" id="KW-0040">ANK repeat</keyword>
<keyword evidence="5" id="KW-1185">Reference proteome</keyword>
<dbReference type="InterPro" id="IPR002110">
    <property type="entry name" value="Ankyrin_rpt"/>
</dbReference>
<evidence type="ECO:0000313" key="4">
    <source>
        <dbReference type="Proteomes" id="UP000247152"/>
    </source>
</evidence>
<comment type="caution">
    <text evidence="2">The sequence shown here is derived from an EMBL/GenBank/DDBJ whole genome shotgun (WGS) entry which is preliminary data.</text>
</comment>
<feature type="repeat" description="ANK" evidence="1">
    <location>
        <begin position="42"/>
        <end position="74"/>
    </location>
</feature>
<sequence>MSFECIKPPIRQASAKGNLEETIKLIDIVKKTGGIDAAGLSSKQTALHRAAEKQYDVISNLLLRAGANPILQDKDGKTALNLYFGKMPY</sequence>